<accession>E0UDF4</accession>
<protein>
    <recommendedName>
        <fullName evidence="4">Glycosyltransferase RgtA/B/C/D-like domain-containing protein</fullName>
    </recommendedName>
</protein>
<feature type="transmembrane region" description="Helical" evidence="1">
    <location>
        <begin position="218"/>
        <end position="238"/>
    </location>
</feature>
<feature type="transmembrane region" description="Helical" evidence="1">
    <location>
        <begin position="363"/>
        <end position="382"/>
    </location>
</feature>
<evidence type="ECO:0000313" key="3">
    <source>
        <dbReference type="Proteomes" id="UP000008206"/>
    </source>
</evidence>
<evidence type="ECO:0000256" key="1">
    <source>
        <dbReference type="SAM" id="Phobius"/>
    </source>
</evidence>
<keyword evidence="3" id="KW-1185">Reference proteome</keyword>
<dbReference type="Proteomes" id="UP000008206">
    <property type="component" value="Chromosome"/>
</dbReference>
<evidence type="ECO:0008006" key="4">
    <source>
        <dbReference type="Google" id="ProtNLM"/>
    </source>
</evidence>
<gene>
    <name evidence="2" type="ordered locus">Cyan7822_2166</name>
</gene>
<reference evidence="3" key="1">
    <citation type="journal article" date="2011" name="MBio">
        <title>Novel metabolic attributes of the genus Cyanothece, comprising a group of unicellular nitrogen-fixing Cyanobacteria.</title>
        <authorList>
            <person name="Bandyopadhyay A."/>
            <person name="Elvitigala T."/>
            <person name="Welsh E."/>
            <person name="Stockel J."/>
            <person name="Liberton M."/>
            <person name="Min H."/>
            <person name="Sherman L.A."/>
            <person name="Pakrasi H.B."/>
        </authorList>
    </citation>
    <scope>NUCLEOTIDE SEQUENCE [LARGE SCALE GENOMIC DNA]</scope>
    <source>
        <strain evidence="3">PCC 7822</strain>
    </source>
</reference>
<keyword evidence="1" id="KW-0812">Transmembrane</keyword>
<evidence type="ECO:0000313" key="2">
    <source>
        <dbReference type="EMBL" id="ADN14145.1"/>
    </source>
</evidence>
<proteinExistence type="predicted"/>
<feature type="transmembrane region" description="Helical" evidence="1">
    <location>
        <begin position="94"/>
        <end position="113"/>
    </location>
</feature>
<dbReference type="eggNOG" id="ENOG5030CE8">
    <property type="taxonomic scope" value="Bacteria"/>
</dbReference>
<dbReference type="AlphaFoldDB" id="E0UDF4"/>
<sequence>MKTFRLKNISTPVILALSYFLLGALVTIIFGQDVNWDLRNYHFYNPYMLLTDRIKYDILPAQIQTFFNPLLDIPFFVSIYYLKIPSIIVNSFLGGLHGLNLWFVHYILYFSLINLKDTYKHLISLLAALTSFWGAAYLSELGTTMGDSTASLFALGSLLIIIYSLSKHQDIPLKNLMIAGLVMGLGVGLKLTVALYGISLIVAINFIHNNWPRKIRNLGIIIGTMFSGFMLTAGYWMFLMWSNFSNPLFPFFNKIFQSPYIETDFNLKDARFLPRNLLQAIFYPFYFLHNPNLVAELKFRDVRFSLAYILIVFLLGFALYKKFYNPQKTSKNPLINENAFRLFLPFFTAAYLIWLIQFSIYRYLIVLELLTPVLIVLVIGYIYPLPKITKHLSIALFFTLIITVQPLDWWRIAWSSNYFGIEKNLLNRYENSVIVMWGGEPMGYVVPYFPRHTRLVRITGNSGLSPNTLMRKNAEKIIKATPEKSLYLLEINFEKKEPDKQLAKQKDLAALGLTINPINCQPLSTHIEKYTICQLNKVN</sequence>
<feature type="transmembrane region" description="Helical" evidence="1">
    <location>
        <begin position="150"/>
        <end position="166"/>
    </location>
</feature>
<feature type="transmembrane region" description="Helical" evidence="1">
    <location>
        <begin position="63"/>
        <end position="82"/>
    </location>
</feature>
<dbReference type="STRING" id="497965.Cyan7822_2166"/>
<keyword evidence="1" id="KW-1133">Transmembrane helix</keyword>
<feature type="transmembrane region" description="Helical" evidence="1">
    <location>
        <begin position="178"/>
        <end position="206"/>
    </location>
</feature>
<dbReference type="OrthoDB" id="1814621at2"/>
<feature type="transmembrane region" description="Helical" evidence="1">
    <location>
        <begin position="12"/>
        <end position="31"/>
    </location>
</feature>
<name>E0UDF4_GLOV7</name>
<feature type="transmembrane region" description="Helical" evidence="1">
    <location>
        <begin position="119"/>
        <end position="138"/>
    </location>
</feature>
<dbReference type="RefSeq" id="WP_013322250.1">
    <property type="nucleotide sequence ID" value="NC_014501.1"/>
</dbReference>
<dbReference type="HOGENOM" id="CLU_031358_1_0_3"/>
<keyword evidence="1" id="KW-0472">Membrane</keyword>
<feature type="transmembrane region" description="Helical" evidence="1">
    <location>
        <begin position="340"/>
        <end position="357"/>
    </location>
</feature>
<dbReference type="EMBL" id="CP002198">
    <property type="protein sequence ID" value="ADN14145.1"/>
    <property type="molecule type" value="Genomic_DNA"/>
</dbReference>
<organism evidence="2 3">
    <name type="scientific">Gloeothece verrucosa (strain PCC 7822)</name>
    <name type="common">Cyanothece sp. (strain PCC 7822)</name>
    <dbReference type="NCBI Taxonomy" id="497965"/>
    <lineage>
        <taxon>Bacteria</taxon>
        <taxon>Bacillati</taxon>
        <taxon>Cyanobacteriota</taxon>
        <taxon>Cyanophyceae</taxon>
        <taxon>Oscillatoriophycideae</taxon>
        <taxon>Chroococcales</taxon>
        <taxon>Aphanothecaceae</taxon>
        <taxon>Gloeothece</taxon>
        <taxon>Gloeothece verrucosa</taxon>
    </lineage>
</organism>
<dbReference type="KEGG" id="cyj:Cyan7822_2166"/>
<feature type="transmembrane region" description="Helical" evidence="1">
    <location>
        <begin position="394"/>
        <end position="412"/>
    </location>
</feature>
<feature type="transmembrane region" description="Helical" evidence="1">
    <location>
        <begin position="302"/>
        <end position="320"/>
    </location>
</feature>